<comment type="catalytic activity">
    <reaction evidence="5">
        <text>L-threonyl-[protein] + ATP = O-phospho-L-threonyl-[protein] + ADP + H(+)</text>
        <dbReference type="Rhea" id="RHEA:46608"/>
        <dbReference type="Rhea" id="RHEA-COMP:11060"/>
        <dbReference type="Rhea" id="RHEA-COMP:11605"/>
        <dbReference type="ChEBI" id="CHEBI:15378"/>
        <dbReference type="ChEBI" id="CHEBI:30013"/>
        <dbReference type="ChEBI" id="CHEBI:30616"/>
        <dbReference type="ChEBI" id="CHEBI:61977"/>
        <dbReference type="ChEBI" id="CHEBI:456216"/>
        <dbReference type="EC" id="2.7.11.1"/>
    </reaction>
</comment>
<dbReference type="EMBL" id="PKMF04000067">
    <property type="protein sequence ID" value="KAK7853271.1"/>
    <property type="molecule type" value="Genomic_DNA"/>
</dbReference>
<feature type="transmembrane region" description="Helical" evidence="7">
    <location>
        <begin position="402"/>
        <end position="421"/>
    </location>
</feature>
<dbReference type="Proteomes" id="UP000237347">
    <property type="component" value="Unassembled WGS sequence"/>
</dbReference>
<dbReference type="SUPFAM" id="SSF51110">
    <property type="entry name" value="alpha-D-mannose-specific plant lectins"/>
    <property type="match status" value="2"/>
</dbReference>
<dbReference type="CDD" id="cd01098">
    <property type="entry name" value="PAN_AP_plant"/>
    <property type="match status" value="2"/>
</dbReference>
<comment type="catalytic activity">
    <reaction evidence="6">
        <text>L-seryl-[protein] + ATP = O-phospho-L-seryl-[protein] + ADP + H(+)</text>
        <dbReference type="Rhea" id="RHEA:17989"/>
        <dbReference type="Rhea" id="RHEA-COMP:9863"/>
        <dbReference type="Rhea" id="RHEA-COMP:11604"/>
        <dbReference type="ChEBI" id="CHEBI:15378"/>
        <dbReference type="ChEBI" id="CHEBI:29999"/>
        <dbReference type="ChEBI" id="CHEBI:30616"/>
        <dbReference type="ChEBI" id="CHEBI:83421"/>
        <dbReference type="ChEBI" id="CHEBI:456216"/>
        <dbReference type="EC" id="2.7.11.1"/>
    </reaction>
</comment>
<dbReference type="Pfam" id="PF08276">
    <property type="entry name" value="PAN_2"/>
    <property type="match status" value="2"/>
</dbReference>
<dbReference type="AlphaFoldDB" id="A0AAW0LQL7"/>
<feature type="domain" description="Bulb-type lectin" evidence="8">
    <location>
        <begin position="871"/>
        <end position="994"/>
    </location>
</feature>
<keyword evidence="3" id="KW-1015">Disulfide bond</keyword>
<accession>A0AAW0LQL7</accession>
<evidence type="ECO:0000256" key="3">
    <source>
        <dbReference type="ARBA" id="ARBA00023157"/>
    </source>
</evidence>
<proteinExistence type="predicted"/>
<comment type="caution">
    <text evidence="10">The sequence shown here is derived from an EMBL/GenBank/DDBJ whole genome shotgun (WGS) entry which is preliminary data.</text>
</comment>
<evidence type="ECO:0000259" key="9">
    <source>
        <dbReference type="PROSITE" id="PS50948"/>
    </source>
</evidence>
<dbReference type="InterPro" id="IPR000742">
    <property type="entry name" value="EGF"/>
</dbReference>
<sequence>MAQSRSQKQESYTPGENSWSYLAILLLIMSIKAHLVTASDTMYPGQSLAWNQTLISESGISEMGTSRHYHLGIWYKIVSEFTVVWEAYGAFSDPILQFSDDGVPSVFPGKLGSFGSNIGIGVLLDNGNFILNSKFDNTVLYQTFGDATNTWLPGTAFKIYPIFFQSGYSSSPLTDGPYSAALLEKDGTGYLSLFYNDNQYGRNLSAKELTNQYVNVSESYFIYSVVSPYKFARFVLNVTGEFILYVWNNDLHQWNSVWKTPPHRCEILGICGDNGICNEQNSPLCDCPKGFRPKAPREWDFLEYTGGCQRSKPLECSDNKLLTMPNMRFVKAAEYPVVKNVEECKLYCLSNCFCVAYSYNNKCLIYRGKLRNLEQLSSDNKLGGDFHVCVSMGSKIKISKKVAWIVGVLIVLILLIGIQYFGVMGKQVQKIQKRGGSPLNWNMAQSRSQKQESYTPGKNSWSYLAILLLILSIKAHLVTASDTMYPGQSLAWNQTLISESGIFEMGTSRHYHLGIWYKIVSEFTVVWEAYGAFSDPILQFSEDGFLFFIAKTFGDATNTWLPGTAYKIYPIFFQSGYSSSPLTDGPYSAALLEKHGTGYLSLFYNDNQYGRNLSAKELTNQYVNVSESYFIYSVVSPYKFARFVLNVTGEFILYVWNNDLHQWNSVWKTPPHRCEILGICGDNGICNEQNSPLCDCPKGFRPKDPREWDFLEYTGGCQRSKPLECSDNKFLTVPNMRFVEAAEYPVVKNVEECKLNCLRNCFCSAYSNNNECLIYKGTLRNLEQLSSDNKSGGDFHVRVSMGSKIKISKKVAWIVGVLIVLILLIGIVFNMAQRRSQNQEICTTSKVSWWSHFAILFLIMSVLKAHLATASDTIFPGQSLAWNQTLTSKSGIFEMGFFRPGKSHHYNFGIWYKLIAEFTVAWEEDLTYLGLEPGSMALELSKDSLLVTKKGARGDYRVLYDSSSSSTIGVGVLLDNGNFMLKSKLDSTVLWQTFEGTTDKWLPGAKLGLGFNTLTKETEIHLLTLTITGSPLN</sequence>
<evidence type="ECO:0000256" key="5">
    <source>
        <dbReference type="ARBA" id="ARBA00047899"/>
    </source>
</evidence>
<dbReference type="Pfam" id="PF01453">
    <property type="entry name" value="B_lectin"/>
    <property type="match status" value="1"/>
</dbReference>
<dbReference type="PANTHER" id="PTHR32444">
    <property type="entry name" value="BULB-TYPE LECTIN DOMAIN-CONTAINING PROTEIN"/>
    <property type="match status" value="1"/>
</dbReference>
<dbReference type="SMART" id="SM00473">
    <property type="entry name" value="PAN_AP"/>
    <property type="match status" value="2"/>
</dbReference>
<gene>
    <name evidence="10" type="ORF">CFP56_036426</name>
</gene>
<dbReference type="SMART" id="SM00108">
    <property type="entry name" value="B_lectin"/>
    <property type="match status" value="2"/>
</dbReference>
<feature type="transmembrane region" description="Helical" evidence="7">
    <location>
        <begin position="811"/>
        <end position="829"/>
    </location>
</feature>
<organism evidence="10 11">
    <name type="scientific">Quercus suber</name>
    <name type="common">Cork oak</name>
    <dbReference type="NCBI Taxonomy" id="58331"/>
    <lineage>
        <taxon>Eukaryota</taxon>
        <taxon>Viridiplantae</taxon>
        <taxon>Streptophyta</taxon>
        <taxon>Embryophyta</taxon>
        <taxon>Tracheophyta</taxon>
        <taxon>Spermatophyta</taxon>
        <taxon>Magnoliopsida</taxon>
        <taxon>eudicotyledons</taxon>
        <taxon>Gunneridae</taxon>
        <taxon>Pentapetalae</taxon>
        <taxon>rosids</taxon>
        <taxon>fabids</taxon>
        <taxon>Fagales</taxon>
        <taxon>Fagaceae</taxon>
        <taxon>Quercus</taxon>
    </lineage>
</organism>
<reference evidence="10 11" key="1">
    <citation type="journal article" date="2018" name="Sci. Data">
        <title>The draft genome sequence of cork oak.</title>
        <authorList>
            <person name="Ramos A.M."/>
            <person name="Usie A."/>
            <person name="Barbosa P."/>
            <person name="Barros P.M."/>
            <person name="Capote T."/>
            <person name="Chaves I."/>
            <person name="Simoes F."/>
            <person name="Abreu I."/>
            <person name="Carrasquinho I."/>
            <person name="Faro C."/>
            <person name="Guimaraes J.B."/>
            <person name="Mendonca D."/>
            <person name="Nobrega F."/>
            <person name="Rodrigues L."/>
            <person name="Saibo N.J.M."/>
            <person name="Varela M.C."/>
            <person name="Egas C."/>
            <person name="Matos J."/>
            <person name="Miguel C.M."/>
            <person name="Oliveira M.M."/>
            <person name="Ricardo C.P."/>
            <person name="Goncalves S."/>
        </authorList>
    </citation>
    <scope>NUCLEOTIDE SEQUENCE [LARGE SCALE GENOMIC DNA]</scope>
    <source>
        <strain evidence="11">cv. HL8</strain>
    </source>
</reference>
<feature type="transmembrane region" description="Helical" evidence="7">
    <location>
        <begin position="461"/>
        <end position="480"/>
    </location>
</feature>
<evidence type="ECO:0000256" key="4">
    <source>
        <dbReference type="ARBA" id="ARBA00023180"/>
    </source>
</evidence>
<feature type="domain" description="Apple" evidence="9">
    <location>
        <begin position="316"/>
        <end position="389"/>
    </location>
</feature>
<dbReference type="Gene3D" id="2.90.10.10">
    <property type="entry name" value="Bulb-type lectin domain"/>
    <property type="match status" value="3"/>
</dbReference>
<keyword evidence="7" id="KW-1133">Transmembrane helix</keyword>
<dbReference type="SMART" id="SM00181">
    <property type="entry name" value="EGF"/>
    <property type="match status" value="2"/>
</dbReference>
<dbReference type="PROSITE" id="PS50948">
    <property type="entry name" value="PAN"/>
    <property type="match status" value="2"/>
</dbReference>
<dbReference type="InterPro" id="IPR001480">
    <property type="entry name" value="Bulb-type_lectin_dom"/>
</dbReference>
<feature type="domain" description="Apple" evidence="9">
    <location>
        <begin position="725"/>
        <end position="800"/>
    </location>
</feature>
<evidence type="ECO:0000313" key="11">
    <source>
        <dbReference type="Proteomes" id="UP000237347"/>
    </source>
</evidence>
<evidence type="ECO:0000313" key="10">
    <source>
        <dbReference type="EMBL" id="KAK7853271.1"/>
    </source>
</evidence>
<evidence type="ECO:0000256" key="6">
    <source>
        <dbReference type="ARBA" id="ARBA00048679"/>
    </source>
</evidence>
<keyword evidence="2" id="KW-0732">Signal</keyword>
<keyword evidence="7" id="KW-0472">Membrane</keyword>
<dbReference type="InterPro" id="IPR036426">
    <property type="entry name" value="Bulb-type_lectin_dom_sf"/>
</dbReference>
<dbReference type="GO" id="GO:0048544">
    <property type="term" value="P:recognition of pollen"/>
    <property type="evidence" value="ECO:0007669"/>
    <property type="project" value="InterPro"/>
</dbReference>
<name>A0AAW0LQL7_QUESU</name>
<dbReference type="InterPro" id="IPR000858">
    <property type="entry name" value="S_locus_glycoprot_dom"/>
</dbReference>
<feature type="transmembrane region" description="Helical" evidence="7">
    <location>
        <begin position="849"/>
        <end position="867"/>
    </location>
</feature>
<dbReference type="GO" id="GO:0004674">
    <property type="term" value="F:protein serine/threonine kinase activity"/>
    <property type="evidence" value="ECO:0007669"/>
    <property type="project" value="UniProtKB-EC"/>
</dbReference>
<dbReference type="EC" id="2.7.11.1" evidence="1"/>
<protein>
    <recommendedName>
        <fullName evidence="1">non-specific serine/threonine protein kinase</fullName>
        <ecNumber evidence="1">2.7.11.1</ecNumber>
    </recommendedName>
</protein>
<evidence type="ECO:0000256" key="1">
    <source>
        <dbReference type="ARBA" id="ARBA00012513"/>
    </source>
</evidence>
<evidence type="ECO:0000256" key="7">
    <source>
        <dbReference type="SAM" id="Phobius"/>
    </source>
</evidence>
<dbReference type="PANTHER" id="PTHR32444:SF247">
    <property type="entry name" value="OS01G0958200 PROTEIN"/>
    <property type="match status" value="1"/>
</dbReference>
<dbReference type="Pfam" id="PF00954">
    <property type="entry name" value="S_locus_glycop"/>
    <property type="match status" value="2"/>
</dbReference>
<dbReference type="InterPro" id="IPR003609">
    <property type="entry name" value="Pan_app"/>
</dbReference>
<dbReference type="PROSITE" id="PS50927">
    <property type="entry name" value="BULB_LECTIN"/>
    <property type="match status" value="1"/>
</dbReference>
<keyword evidence="7" id="KW-0812">Transmembrane</keyword>
<evidence type="ECO:0000259" key="8">
    <source>
        <dbReference type="PROSITE" id="PS50927"/>
    </source>
</evidence>
<keyword evidence="11" id="KW-1185">Reference proteome</keyword>
<evidence type="ECO:0000256" key="2">
    <source>
        <dbReference type="ARBA" id="ARBA00022729"/>
    </source>
</evidence>
<keyword evidence="4" id="KW-0325">Glycoprotein</keyword>